<sequence>MAGSYNHAVDQNTGKLYDNESFVQMVENLGDAYETVEEMYGMIWFLAAALDSTHDQGISPRVYIEFARQAYREGLAVSPGTDGQLPEEG</sequence>
<accession>A0A6G6XJI7</accession>
<dbReference type="GeneID" id="64766588"/>
<dbReference type="KEGG" id="vg:64766588"/>
<gene>
    <name evidence="1" type="primary">107</name>
    <name evidence="1" type="ORF">SEA_SKOG_106</name>
</gene>
<evidence type="ECO:0000313" key="2">
    <source>
        <dbReference type="Proteomes" id="UP000503093"/>
    </source>
</evidence>
<dbReference type="Proteomes" id="UP000503093">
    <property type="component" value="Segment"/>
</dbReference>
<evidence type="ECO:0000313" key="1">
    <source>
        <dbReference type="EMBL" id="QIG58258.1"/>
    </source>
</evidence>
<protein>
    <submittedName>
        <fullName evidence="1">Uncharacterized protein</fullName>
    </submittedName>
</protein>
<proteinExistence type="predicted"/>
<dbReference type="RefSeq" id="YP_010059356.1">
    <property type="nucleotide sequence ID" value="NC_054725.1"/>
</dbReference>
<organism evidence="1 2">
    <name type="scientific">Gordonia phage Skog</name>
    <dbReference type="NCBI Taxonomy" id="2704033"/>
    <lineage>
        <taxon>Viruses</taxon>
        <taxon>Duplodnaviria</taxon>
        <taxon>Heunggongvirae</taxon>
        <taxon>Uroviricota</taxon>
        <taxon>Caudoviricetes</taxon>
        <taxon>Skogvirus</taxon>
        <taxon>Skogvirus Skog</taxon>
    </lineage>
</organism>
<reference evidence="1 2" key="1">
    <citation type="submission" date="2020-01" db="EMBL/GenBank/DDBJ databases">
        <authorList>
            <person name="Alvaro L.E."/>
            <person name="Baker K.N."/>
            <person name="Baxter I.S."/>
            <person name="Brown M.R."/>
            <person name="Driscoll K.D."/>
            <person name="Elrubaie J.M."/>
            <person name="Feith S.L."/>
            <person name="Indihar D.F."/>
            <person name="Knoch V.T."/>
            <person name="Koirtyohann K.M."/>
            <person name="Kratz M.A."/>
            <person name="Lear A.H."/>
            <person name="Lindblom K.E."/>
            <person name="Marcus E.R."/>
            <person name="Murphy M.E."/>
            <person name="Sensor R."/>
            <person name="Sherman S.J."/>
            <person name="Swift V.R."/>
            <person name="White K.E."/>
            <person name="Wills S.J."/>
            <person name="Gatt S.M."/>
            <person name="Lohbauer S.A."/>
            <person name="Power T.R."/>
            <person name="Rosales K.A."/>
            <person name="Sisson B.M."/>
            <person name="Isern S."/>
            <person name="Michael S.F."/>
            <person name="Sunnen C.N."/>
            <person name="Garlena R.A."/>
            <person name="Russell D.A."/>
            <person name="Pope W.H."/>
            <person name="Jacobs-Sera D."/>
            <person name="Hatfull G.F."/>
        </authorList>
    </citation>
    <scope>NUCLEOTIDE SEQUENCE [LARGE SCALE GENOMIC DNA]</scope>
</reference>
<keyword evidence="2" id="KW-1185">Reference proteome</keyword>
<name>A0A6G6XJI7_9CAUD</name>
<dbReference type="EMBL" id="MN908687">
    <property type="protein sequence ID" value="QIG58258.1"/>
    <property type="molecule type" value="Genomic_DNA"/>
</dbReference>